<evidence type="ECO:0000256" key="2">
    <source>
        <dbReference type="SAM" id="Phobius"/>
    </source>
</evidence>
<evidence type="ECO:0000259" key="3">
    <source>
        <dbReference type="Pfam" id="PF12319"/>
    </source>
</evidence>
<protein>
    <submittedName>
        <fullName evidence="4">Tryptophan-rich antigen (Pv-fam-a)</fullName>
    </submittedName>
</protein>
<gene>
    <name evidence="4" type="ORF">PVBG_05379</name>
</gene>
<organism evidence="4 5">
    <name type="scientific">Plasmodium vivax (strain Brazil I)</name>
    <dbReference type="NCBI Taxonomy" id="1033975"/>
    <lineage>
        <taxon>Eukaryota</taxon>
        <taxon>Sar</taxon>
        <taxon>Alveolata</taxon>
        <taxon>Apicomplexa</taxon>
        <taxon>Aconoidasida</taxon>
        <taxon>Haemosporida</taxon>
        <taxon>Plasmodiidae</taxon>
        <taxon>Plasmodium</taxon>
        <taxon>Plasmodium (Plasmodium)</taxon>
    </lineage>
</organism>
<accession>A0A0J9SYT1</accession>
<evidence type="ECO:0000256" key="1">
    <source>
        <dbReference type="SAM" id="Coils"/>
    </source>
</evidence>
<sequence length="326" mass="40188">MEAARGVSGLVPSSNSLQEITLRYKDKLLNMDKEQMILTLGVIMTAITSAVAFGVLATHGDIEDFLGVESDEESEKKKELVEKSEEWKRKEWSNWLKKLEQDWKVFNEKLQNEKKTFLEEKEEDWNTWIKSVEKKWTHFNPNMDKEFHTNMMRRSINWTESQWREWIQTEGRLYLDIEWKKWFFENQSRLDELIVKKWIQWKKDKIINWLMSDWKRAEQEHWEEFEEKSWSSKFFQIFEKRNYEDFKDRVSDEWEDWFEWVKRKDNIFITNVLDQWIKWKEEKNLLYNNWADTFVTNWINKKQWVVWVNERRNLAAKAKAALNKKK</sequence>
<keyword evidence="1" id="KW-0175">Coiled coil</keyword>
<dbReference type="OrthoDB" id="385104at2759"/>
<dbReference type="EMBL" id="KQ234776">
    <property type="protein sequence ID" value="KMZ87931.1"/>
    <property type="molecule type" value="Genomic_DNA"/>
</dbReference>
<keyword evidence="2" id="KW-0812">Transmembrane</keyword>
<reference evidence="4 5" key="1">
    <citation type="submission" date="2011-08" db="EMBL/GenBank/DDBJ databases">
        <title>The Genome Sequence of Plasmodium vivax Brazil I.</title>
        <authorList>
            <consortium name="The Broad Institute Genome Sequencing Platform"/>
            <consortium name="The Broad Institute Genome Sequencing Center for Infectious Disease"/>
            <person name="Neafsey D."/>
            <person name="Carlton J."/>
            <person name="Barnwell J."/>
            <person name="Collins W."/>
            <person name="Escalante A."/>
            <person name="Mullikin J."/>
            <person name="Saul A."/>
            <person name="Guigo R."/>
            <person name="Camara F."/>
            <person name="Young S.K."/>
            <person name="Zeng Q."/>
            <person name="Gargeya S."/>
            <person name="Fitzgerald M."/>
            <person name="Haas B."/>
            <person name="Abouelleil A."/>
            <person name="Alvarado L."/>
            <person name="Arachchi H.M."/>
            <person name="Berlin A."/>
            <person name="Brown A."/>
            <person name="Chapman S.B."/>
            <person name="Chen Z."/>
            <person name="Dunbar C."/>
            <person name="Freedman E."/>
            <person name="Gearin G."/>
            <person name="Gellesch M."/>
            <person name="Goldberg J."/>
            <person name="Griggs A."/>
            <person name="Gujja S."/>
            <person name="Heiman D."/>
            <person name="Howarth C."/>
            <person name="Larson L."/>
            <person name="Lui A."/>
            <person name="MacDonald P.J.P."/>
            <person name="Montmayeur A."/>
            <person name="Murphy C."/>
            <person name="Neiman D."/>
            <person name="Pearson M."/>
            <person name="Priest M."/>
            <person name="Roberts A."/>
            <person name="Saif S."/>
            <person name="Shea T."/>
            <person name="Shenoy N."/>
            <person name="Sisk P."/>
            <person name="Stolte C."/>
            <person name="Sykes S."/>
            <person name="Wortman J."/>
            <person name="Nusbaum C."/>
            <person name="Birren B."/>
        </authorList>
    </citation>
    <scope>NUCLEOTIDE SEQUENCE [LARGE SCALE GENOMIC DNA]</scope>
    <source>
        <strain evidence="4 5">Brazil I</strain>
    </source>
</reference>
<dbReference type="Proteomes" id="UP000053327">
    <property type="component" value="Unassembled WGS sequence"/>
</dbReference>
<feature type="transmembrane region" description="Helical" evidence="2">
    <location>
        <begin position="37"/>
        <end position="57"/>
    </location>
</feature>
<keyword evidence="2" id="KW-1133">Transmembrane helix</keyword>
<feature type="domain" description="Tryptophan/threonine-rich plasmodium antigen C-terminal" evidence="3">
    <location>
        <begin position="91"/>
        <end position="307"/>
    </location>
</feature>
<evidence type="ECO:0000313" key="5">
    <source>
        <dbReference type="Proteomes" id="UP000053327"/>
    </source>
</evidence>
<dbReference type="Pfam" id="PF12319">
    <property type="entry name" value="TryThrA_C"/>
    <property type="match status" value="1"/>
</dbReference>
<name>A0A0J9SYT1_PLAV1</name>
<dbReference type="InterPro" id="IPR022089">
    <property type="entry name" value="Plasmodium-antigen_C"/>
</dbReference>
<feature type="coiled-coil region" evidence="1">
    <location>
        <begin position="70"/>
        <end position="116"/>
    </location>
</feature>
<evidence type="ECO:0000313" key="4">
    <source>
        <dbReference type="EMBL" id="KMZ87931.1"/>
    </source>
</evidence>
<proteinExistence type="predicted"/>
<keyword evidence="2" id="KW-0472">Membrane</keyword>
<dbReference type="AlphaFoldDB" id="A0A0J9SYT1"/>